<feature type="domain" description="NADH:ubiquinone oxidoreductase 30kDa subunit" evidence="3">
    <location>
        <begin position="33"/>
        <end position="151"/>
    </location>
</feature>
<dbReference type="AlphaFoldDB" id="A0A0F8XQW8"/>
<name>A0A0F8XQW8_9ZZZZ</name>
<organism evidence="4">
    <name type="scientific">marine sediment metagenome</name>
    <dbReference type="NCBI Taxonomy" id="412755"/>
    <lineage>
        <taxon>unclassified sequences</taxon>
        <taxon>metagenomes</taxon>
        <taxon>ecological metagenomes</taxon>
    </lineage>
</organism>
<dbReference type="PANTHER" id="PTHR10884:SF14">
    <property type="entry name" value="NADH DEHYDROGENASE [UBIQUINONE] IRON-SULFUR PROTEIN 3, MITOCHONDRIAL"/>
    <property type="match status" value="1"/>
</dbReference>
<accession>A0A0F8XQW8</accession>
<dbReference type="InterPro" id="IPR010218">
    <property type="entry name" value="NADH_DH_suC"/>
</dbReference>
<comment type="caution">
    <text evidence="4">The sequence shown here is derived from an EMBL/GenBank/DDBJ whole genome shotgun (WGS) entry which is preliminary data.</text>
</comment>
<dbReference type="EMBL" id="LAZR01057731">
    <property type="protein sequence ID" value="KKK71447.1"/>
    <property type="molecule type" value="Genomic_DNA"/>
</dbReference>
<dbReference type="PROSITE" id="PS00542">
    <property type="entry name" value="COMPLEX1_30K"/>
    <property type="match status" value="1"/>
</dbReference>
<sequence length="168" mass="19802">MRDELTTEKALKKVKGKFEILGRNINEEFVEILVDKNDIIKVLSALKESPELKCNNLHCLTGVDYKEHMEVVYHLYSYELEHKIVVKSRVTREEPKIESAYSLWKTADWQEREAHELYGIEFVGHPNLKPLLLTDDFPGFPYRKDVPLENNEEWVLEDDRPNKEYGIP</sequence>
<dbReference type="InterPro" id="IPR020396">
    <property type="entry name" value="NADH_UbQ_OxRdtase_CS"/>
</dbReference>
<gene>
    <name evidence="4" type="ORF">LCGC14_2913830</name>
</gene>
<keyword evidence="2" id="KW-0813">Transport</keyword>
<evidence type="ECO:0000313" key="4">
    <source>
        <dbReference type="EMBL" id="KKK71447.1"/>
    </source>
</evidence>
<dbReference type="InterPro" id="IPR001268">
    <property type="entry name" value="NADH_UbQ_OxRdtase_30kDa_su"/>
</dbReference>
<evidence type="ECO:0000256" key="2">
    <source>
        <dbReference type="ARBA" id="ARBA00022448"/>
    </source>
</evidence>
<dbReference type="Gene3D" id="3.30.460.80">
    <property type="entry name" value="NADH:ubiquinone oxidoreductase, 30kDa subunit"/>
    <property type="match status" value="1"/>
</dbReference>
<dbReference type="SUPFAM" id="SSF143243">
    <property type="entry name" value="Nqo5-like"/>
    <property type="match status" value="1"/>
</dbReference>
<dbReference type="PANTHER" id="PTHR10884">
    <property type="entry name" value="NADH DEHYDROGENASE UBIQUINONE IRON-SULFUR PROTEIN 3"/>
    <property type="match status" value="1"/>
</dbReference>
<evidence type="ECO:0000256" key="1">
    <source>
        <dbReference type="ARBA" id="ARBA00007569"/>
    </source>
</evidence>
<reference evidence="4" key="1">
    <citation type="journal article" date="2015" name="Nature">
        <title>Complex archaea that bridge the gap between prokaryotes and eukaryotes.</title>
        <authorList>
            <person name="Spang A."/>
            <person name="Saw J.H."/>
            <person name="Jorgensen S.L."/>
            <person name="Zaremba-Niedzwiedzka K."/>
            <person name="Martijn J."/>
            <person name="Lind A.E."/>
            <person name="van Eijk R."/>
            <person name="Schleper C."/>
            <person name="Guy L."/>
            <person name="Ettema T.J."/>
        </authorList>
    </citation>
    <scope>NUCLEOTIDE SEQUENCE</scope>
</reference>
<protein>
    <recommendedName>
        <fullName evidence="3">NADH:ubiquinone oxidoreductase 30kDa subunit domain-containing protein</fullName>
    </recommendedName>
</protein>
<feature type="non-terminal residue" evidence="4">
    <location>
        <position position="168"/>
    </location>
</feature>
<dbReference type="GO" id="GO:0008137">
    <property type="term" value="F:NADH dehydrogenase (ubiquinone) activity"/>
    <property type="evidence" value="ECO:0007669"/>
    <property type="project" value="InterPro"/>
</dbReference>
<dbReference type="GO" id="GO:0016651">
    <property type="term" value="F:oxidoreductase activity, acting on NAD(P)H"/>
    <property type="evidence" value="ECO:0007669"/>
    <property type="project" value="InterPro"/>
</dbReference>
<dbReference type="NCBIfam" id="TIGR01961">
    <property type="entry name" value="NuoC_fam"/>
    <property type="match status" value="1"/>
</dbReference>
<dbReference type="Pfam" id="PF00329">
    <property type="entry name" value="Complex1_30kDa"/>
    <property type="match status" value="1"/>
</dbReference>
<dbReference type="InterPro" id="IPR037232">
    <property type="entry name" value="NADH_quin_OxRdtase_su_C/D-like"/>
</dbReference>
<proteinExistence type="inferred from homology"/>
<comment type="similarity">
    <text evidence="1">Belongs to the complex I 30 kDa subunit family.</text>
</comment>
<dbReference type="HAMAP" id="MF_01357">
    <property type="entry name" value="NDH1_NuoC"/>
    <property type="match status" value="1"/>
</dbReference>
<evidence type="ECO:0000259" key="3">
    <source>
        <dbReference type="Pfam" id="PF00329"/>
    </source>
</evidence>